<dbReference type="GO" id="GO:0000160">
    <property type="term" value="P:phosphorelay signal transduction system"/>
    <property type="evidence" value="ECO:0007669"/>
    <property type="project" value="InterPro"/>
</dbReference>
<comment type="caution">
    <text evidence="3">The sequence shown here is derived from an EMBL/GenBank/DDBJ whole genome shotgun (WGS) entry which is preliminary data.</text>
</comment>
<name>K1RSW0_9ZZZZ</name>
<evidence type="ECO:0000313" key="3">
    <source>
        <dbReference type="EMBL" id="EKC48508.1"/>
    </source>
</evidence>
<dbReference type="InterPro" id="IPR001789">
    <property type="entry name" value="Sig_transdc_resp-reg_receiver"/>
</dbReference>
<proteinExistence type="predicted"/>
<dbReference type="InterPro" id="IPR008207">
    <property type="entry name" value="Sig_transdc_His_kin_Hpt_dom"/>
</dbReference>
<dbReference type="SUPFAM" id="SSF47226">
    <property type="entry name" value="Histidine-containing phosphotransfer domain, HPT domain"/>
    <property type="match status" value="1"/>
</dbReference>
<evidence type="ECO:0000259" key="2">
    <source>
        <dbReference type="PROSITE" id="PS50110"/>
    </source>
</evidence>
<dbReference type="Gene3D" id="1.20.120.160">
    <property type="entry name" value="HPT domain"/>
    <property type="match status" value="1"/>
</dbReference>
<feature type="domain" description="Response regulatory" evidence="2">
    <location>
        <begin position="139"/>
        <end position="257"/>
    </location>
</feature>
<gene>
    <name evidence="3" type="ORF">OBE_15142</name>
</gene>
<keyword evidence="1" id="KW-0597">Phosphoprotein</keyword>
<dbReference type="SMART" id="SM00448">
    <property type="entry name" value="REC"/>
    <property type="match status" value="1"/>
</dbReference>
<dbReference type="InterPro" id="IPR036641">
    <property type="entry name" value="HPT_dom_sf"/>
</dbReference>
<sequence length="262" mass="29906">MNDVNYLLNNGVDVEKSLELFGDIETYNASIQDFVTDASEKLAKLRTFKESGDMANYAIEVHALKSDSKYFGFTRLAELALDQEMKSKENNMFYISEHFPELEKETLRALNIAKVYLGNEAETVEVIDEPKENTIKEKTILVVDDSEVIKKFIQKLFDNEYEVLVASDGKEAMNVIQQGMYNKLVGVFLDLNMPNVNGFQVLEFFRENDLFSKIPVSIITGVGSDELVAKAYEYPIVDVLRKPFNERDIKLIVEETVSKYMG</sequence>
<dbReference type="Pfam" id="PF00072">
    <property type="entry name" value="Response_reg"/>
    <property type="match status" value="1"/>
</dbReference>
<dbReference type="PANTHER" id="PTHR44591">
    <property type="entry name" value="STRESS RESPONSE REGULATOR PROTEIN 1"/>
    <property type="match status" value="1"/>
</dbReference>
<dbReference type="PANTHER" id="PTHR44591:SF3">
    <property type="entry name" value="RESPONSE REGULATORY DOMAIN-CONTAINING PROTEIN"/>
    <property type="match status" value="1"/>
</dbReference>
<dbReference type="InterPro" id="IPR011006">
    <property type="entry name" value="CheY-like_superfamily"/>
</dbReference>
<accession>K1RSW0</accession>
<dbReference type="SUPFAM" id="SSF52172">
    <property type="entry name" value="CheY-like"/>
    <property type="match status" value="1"/>
</dbReference>
<reference evidence="3" key="1">
    <citation type="journal article" date="2013" name="Environ. Microbiol.">
        <title>Microbiota from the distal guts of lean and obese adolescents exhibit partial functional redundancy besides clear differences in community structure.</title>
        <authorList>
            <person name="Ferrer M."/>
            <person name="Ruiz A."/>
            <person name="Lanza F."/>
            <person name="Haange S.B."/>
            <person name="Oberbach A."/>
            <person name="Till H."/>
            <person name="Bargiela R."/>
            <person name="Campoy C."/>
            <person name="Segura M.T."/>
            <person name="Richter M."/>
            <person name="von Bergen M."/>
            <person name="Seifert J."/>
            <person name="Suarez A."/>
        </authorList>
    </citation>
    <scope>NUCLEOTIDE SEQUENCE</scope>
</reference>
<dbReference type="InterPro" id="IPR050595">
    <property type="entry name" value="Bact_response_regulator"/>
</dbReference>
<dbReference type="AlphaFoldDB" id="K1RSW0"/>
<protein>
    <submittedName>
        <fullName evidence="3">Protein containing Signal transduction response regulator, receiver region domain protein</fullName>
    </submittedName>
</protein>
<dbReference type="Gene3D" id="3.40.50.2300">
    <property type="match status" value="1"/>
</dbReference>
<dbReference type="Pfam" id="PF01627">
    <property type="entry name" value="Hpt"/>
    <property type="match status" value="1"/>
</dbReference>
<dbReference type="PROSITE" id="PS50110">
    <property type="entry name" value="RESPONSE_REGULATORY"/>
    <property type="match status" value="1"/>
</dbReference>
<organism evidence="3">
    <name type="scientific">human gut metagenome</name>
    <dbReference type="NCBI Taxonomy" id="408170"/>
    <lineage>
        <taxon>unclassified sequences</taxon>
        <taxon>metagenomes</taxon>
        <taxon>organismal metagenomes</taxon>
    </lineage>
</organism>
<evidence type="ECO:0000256" key="1">
    <source>
        <dbReference type="ARBA" id="ARBA00022553"/>
    </source>
</evidence>
<dbReference type="EMBL" id="AJWZ01010422">
    <property type="protein sequence ID" value="EKC48508.1"/>
    <property type="molecule type" value="Genomic_DNA"/>
</dbReference>
<dbReference type="CDD" id="cd00156">
    <property type="entry name" value="REC"/>
    <property type="match status" value="1"/>
</dbReference>